<dbReference type="KEGG" id="fox:FOXG_06783"/>
<evidence type="ECO:0000313" key="2">
    <source>
        <dbReference type="EMBL" id="KNB04343.1"/>
    </source>
</evidence>
<dbReference type="GeneID" id="28957255"/>
<dbReference type="KEGG" id="fox:FOXG_06477"/>
<dbReference type="EMBL" id="DS231702">
    <property type="protein sequence ID" value="KNB04744.1"/>
    <property type="molecule type" value="Genomic_DNA"/>
</dbReference>
<dbReference type="InterPro" id="IPR036188">
    <property type="entry name" value="FAD/NAD-bd_sf"/>
</dbReference>
<dbReference type="GeneID" id="28948598"/>
<accession>A0A0J9W752</accession>
<dbReference type="Proteomes" id="UP000009097">
    <property type="component" value="Unassembled WGS sequence"/>
</dbReference>
<evidence type="ECO:0000313" key="3">
    <source>
        <dbReference type="EMBL" id="KNB04744.1"/>
    </source>
</evidence>
<evidence type="ECO:0000256" key="1">
    <source>
        <dbReference type="SAM" id="SignalP"/>
    </source>
</evidence>
<dbReference type="KEGG" id="fox:FOXG_16370"/>
<dbReference type="Gene3D" id="3.50.50.60">
    <property type="entry name" value="FAD/NAD(P)-binding domain"/>
    <property type="match status" value="1"/>
</dbReference>
<keyword evidence="1" id="KW-0732">Signal</keyword>
<evidence type="ECO:0008006" key="7">
    <source>
        <dbReference type="Google" id="ProtNLM"/>
    </source>
</evidence>
<dbReference type="VEuPathDB" id="FungiDB:FOXG_07345"/>
<name>A0A0J9W752_FUSO4</name>
<dbReference type="VEuPathDB" id="FungiDB:FOXG_06477"/>
<organism evidence="5 6">
    <name type="scientific">Fusarium oxysporum f. sp. lycopersici (strain 4287 / CBS 123668 / FGSC 9935 / NRRL 34936)</name>
    <name type="common">Fusarium vascular wilt of tomato</name>
    <dbReference type="NCBI Taxonomy" id="426428"/>
    <lineage>
        <taxon>Eukaryota</taxon>
        <taxon>Fungi</taxon>
        <taxon>Dikarya</taxon>
        <taxon>Ascomycota</taxon>
        <taxon>Pezizomycotina</taxon>
        <taxon>Sordariomycetes</taxon>
        <taxon>Hypocreomycetidae</taxon>
        <taxon>Hypocreales</taxon>
        <taxon>Nectriaceae</taxon>
        <taxon>Fusarium</taxon>
        <taxon>Fusarium oxysporum species complex</taxon>
    </lineage>
</organism>
<dbReference type="EMBL" id="DS231702">
    <property type="protein sequence ID" value="KNB04343.1"/>
    <property type="molecule type" value="Genomic_DNA"/>
</dbReference>
<dbReference type="KEGG" id="fox:FOXG_07345"/>
<dbReference type="RefSeq" id="XP_018242789.1">
    <property type="nucleotide sequence ID" value="XM_018385435.1"/>
</dbReference>
<dbReference type="GeneID" id="28949044"/>
<dbReference type="RefSeq" id="XP_018257014.1">
    <property type="nucleotide sequence ID" value="XM_018396403.1"/>
</dbReference>
<dbReference type="AlphaFoldDB" id="A0A0J9W752"/>
<dbReference type="RefSeq" id="XP_018242388.1">
    <property type="nucleotide sequence ID" value="XM_018385167.1"/>
</dbReference>
<reference evidence="5" key="2">
    <citation type="journal article" date="2010" name="Nature">
        <title>Comparative genomics reveals mobile pathogenicity chromosomes in Fusarium.</title>
        <authorList>
            <person name="Ma L.J."/>
            <person name="van der Does H.C."/>
            <person name="Borkovich K.A."/>
            <person name="Coleman J.J."/>
            <person name="Daboussi M.J."/>
            <person name="Di Pietro A."/>
            <person name="Dufresne M."/>
            <person name="Freitag M."/>
            <person name="Grabherr M."/>
            <person name="Henrissat B."/>
            <person name="Houterman P.M."/>
            <person name="Kang S."/>
            <person name="Shim W.B."/>
            <person name="Woloshuk C."/>
            <person name="Xie X."/>
            <person name="Xu J.R."/>
            <person name="Antoniw J."/>
            <person name="Baker S.E."/>
            <person name="Bluhm B.H."/>
            <person name="Breakspear A."/>
            <person name="Brown D.W."/>
            <person name="Butchko R.A."/>
            <person name="Chapman S."/>
            <person name="Coulson R."/>
            <person name="Coutinho P.M."/>
            <person name="Danchin E.G."/>
            <person name="Diener A."/>
            <person name="Gale L.R."/>
            <person name="Gardiner D.M."/>
            <person name="Goff S."/>
            <person name="Hammond-Kosack K.E."/>
            <person name="Hilburn K."/>
            <person name="Hua-Van A."/>
            <person name="Jonkers W."/>
            <person name="Kazan K."/>
            <person name="Kodira C.D."/>
            <person name="Koehrsen M."/>
            <person name="Kumar L."/>
            <person name="Lee Y.H."/>
            <person name="Li L."/>
            <person name="Manners J.M."/>
            <person name="Miranda-Saavedra D."/>
            <person name="Mukherjee M."/>
            <person name="Park G."/>
            <person name="Park J."/>
            <person name="Park S.Y."/>
            <person name="Proctor R.H."/>
            <person name="Regev A."/>
            <person name="Ruiz-Roldan M.C."/>
            <person name="Sain D."/>
            <person name="Sakthikumar S."/>
            <person name="Sykes S."/>
            <person name="Schwartz D.C."/>
            <person name="Turgeon B.G."/>
            <person name="Wapinski I."/>
            <person name="Yoder O."/>
            <person name="Young S."/>
            <person name="Zeng Q."/>
            <person name="Zhou S."/>
            <person name="Galagan J."/>
            <person name="Cuomo C.A."/>
            <person name="Kistler H.C."/>
            <person name="Rep M."/>
        </authorList>
    </citation>
    <scope>NUCLEOTIDE SEQUENCE [LARGE SCALE GENOMIC DNA]</scope>
    <source>
        <strain evidence="5">4287</strain>
    </source>
</reference>
<protein>
    <recommendedName>
        <fullName evidence="7">Amine oxidase domain-containing protein</fullName>
    </recommendedName>
</protein>
<dbReference type="Gene3D" id="1.10.405.20">
    <property type="match status" value="1"/>
</dbReference>
<evidence type="ECO:0000313" key="6">
    <source>
        <dbReference type="Proteomes" id="UP000009097"/>
    </source>
</evidence>
<proteinExistence type="predicted"/>
<dbReference type="EMBL" id="DS231704">
    <property type="protein sequence ID" value="KNB06670.1"/>
    <property type="molecule type" value="Genomic_DNA"/>
</dbReference>
<dbReference type="VEuPathDB" id="FungiDB:FOXG_06783"/>
<dbReference type="SUPFAM" id="SSF51905">
    <property type="entry name" value="FAD/NAD(P)-binding domain"/>
    <property type="match status" value="1"/>
</dbReference>
<dbReference type="RefSeq" id="XP_018244715.1">
    <property type="nucleotide sequence ID" value="XM_018385936.1"/>
</dbReference>
<dbReference type="PRINTS" id="PR00419">
    <property type="entry name" value="ADXRDTASE"/>
</dbReference>
<dbReference type="VEuPathDB" id="FungiDB:FOXG_16370"/>
<dbReference type="Pfam" id="PF13450">
    <property type="entry name" value="NAD_binding_8"/>
    <property type="match status" value="1"/>
</dbReference>
<reference evidence="5" key="1">
    <citation type="submission" date="2007-04" db="EMBL/GenBank/DDBJ databases">
        <authorList>
            <consortium name="The Broad Institute Genome Sequencing Platform"/>
            <person name="Birren B."/>
            <person name="Lander E."/>
            <person name="Galagan J."/>
            <person name="Nusbaum C."/>
            <person name="Devon K."/>
            <person name="Ma L.-J."/>
            <person name="Jaffe D."/>
            <person name="Butler J."/>
            <person name="Alvarez P."/>
            <person name="Gnerre S."/>
            <person name="Grabherr M."/>
            <person name="Kleber M."/>
            <person name="Mauceli E."/>
            <person name="Brockman W."/>
            <person name="MacCallum I.A."/>
            <person name="Young S."/>
            <person name="LaButti K."/>
            <person name="DeCaprio D."/>
            <person name="Crawford M."/>
            <person name="Koehrsen M."/>
            <person name="Engels R."/>
            <person name="Montgomery P."/>
            <person name="Pearson M."/>
            <person name="Howarth C."/>
            <person name="Larson L."/>
            <person name="White J."/>
            <person name="O'Leary S."/>
            <person name="Kodira C."/>
            <person name="Zeng Q."/>
            <person name="Yandava C."/>
            <person name="Alvarado L."/>
            <person name="Kistler C."/>
            <person name="Shim W.-B."/>
            <person name="Kang S."/>
            <person name="Woloshuk C."/>
        </authorList>
    </citation>
    <scope>NUCLEOTIDE SEQUENCE</scope>
    <source>
        <strain evidence="5">4287</strain>
    </source>
</reference>
<dbReference type="EMBL" id="DS231729">
    <property type="protein sequence ID" value="KNB18969.1"/>
    <property type="molecule type" value="Genomic_DNA"/>
</dbReference>
<gene>
    <name evidence="2" type="ORF">FOXG_06477</name>
    <name evidence="3" type="ORF">FOXG_06783</name>
    <name evidence="4" type="ORF">FOXG_07345</name>
    <name evidence="5" type="ORF">FOXG_16370</name>
</gene>
<dbReference type="PANTHER" id="PTHR42841">
    <property type="entry name" value="AMINE OXIDASE"/>
    <property type="match status" value="1"/>
</dbReference>
<dbReference type="OrthoDB" id="5046242at2759"/>
<evidence type="ECO:0000313" key="4">
    <source>
        <dbReference type="EMBL" id="KNB06670.1"/>
    </source>
</evidence>
<dbReference type="GeneID" id="28948363"/>
<feature type="chain" id="PRO_5010621153" description="Amine oxidase domain-containing protein" evidence="1">
    <location>
        <begin position="19"/>
        <end position="469"/>
    </location>
</feature>
<evidence type="ECO:0000313" key="5">
    <source>
        <dbReference type="EMBL" id="KNB18969.1"/>
    </source>
</evidence>
<sequence length="469" mass="51637">MTIRLFSLIAILASLSNAAATSKPQPPICIVGAGVSGLTAAKALEDKGYKTVMFEKRDTVGGMCQSHYEDGQYFPLGAVLFTESPSFAETFRVVNSSGVGFDTFDPAYTYDYDPKTGSAALTQASTPAAIQALQEELTRYAGLWQNDFAPIGVPGYKASSLNGVPKEFTVPAKEWLLSNNFPIIASVINRGAGNYGYGDYTQIPILYFLQFFASDIIASFIGTMQPFKTDFFEVFKHVSKTIKGSILLGVKIQRINRSPQPSIRYRSTKGRHTKTQLCSDVIIAFPPTSRALKKSELVLSAAERTLFAQVGVNSYFASVVRMSNLGDNLTVSQELPDPLDPFKAEGQPVYLTRLHPESSIVNVYSADDPAHPSVTRVKRHLIRDLSKINKDLENVYADSTKLVAADIRAFSGQIDYFPHLGPEALADGWYERFNDLQGKDHTYFTSGLNSFETVEYTIRAARDLVATHF</sequence>
<dbReference type="Gene3D" id="3.30.70.1990">
    <property type="match status" value="1"/>
</dbReference>
<feature type="signal peptide" evidence="1">
    <location>
        <begin position="1"/>
        <end position="18"/>
    </location>
</feature>